<evidence type="ECO:0008006" key="6">
    <source>
        <dbReference type="Google" id="ProtNLM"/>
    </source>
</evidence>
<accession>A0A5A7TJE4</accession>
<feature type="compositionally biased region" description="Low complexity" evidence="1">
    <location>
        <begin position="64"/>
        <end position="77"/>
    </location>
</feature>
<evidence type="ECO:0000313" key="3">
    <source>
        <dbReference type="EMBL" id="TYK05318.1"/>
    </source>
</evidence>
<dbReference type="Proteomes" id="UP000321393">
    <property type="component" value="Unassembled WGS sequence"/>
</dbReference>
<reference evidence="4 5" key="1">
    <citation type="submission" date="2019-08" db="EMBL/GenBank/DDBJ databases">
        <title>Draft genome sequences of two oriental melons (Cucumis melo L. var makuwa).</title>
        <authorList>
            <person name="Kwon S.-Y."/>
        </authorList>
    </citation>
    <scope>NUCLEOTIDE SEQUENCE [LARGE SCALE GENOMIC DNA]</scope>
    <source>
        <strain evidence="5">cv. Chang Bougi</strain>
        <strain evidence="4">cv. SW 3</strain>
        <tissue evidence="2">Leaf</tissue>
    </source>
</reference>
<proteinExistence type="predicted"/>
<feature type="region of interest" description="Disordered" evidence="1">
    <location>
        <begin position="1"/>
        <end position="21"/>
    </location>
</feature>
<sequence length="91" mass="9921">MSECDSRRTTQNSGVMVIGESNASGSGNNNFYGVLDEVLHYVVIFEQFRRDRCNIPRVVEDLNNPVGGSSSVGDNSGTAKPSLTLTLRRRA</sequence>
<evidence type="ECO:0000256" key="1">
    <source>
        <dbReference type="SAM" id="MobiDB-lite"/>
    </source>
</evidence>
<dbReference type="AlphaFoldDB" id="A0A5A7TJE4"/>
<evidence type="ECO:0000313" key="5">
    <source>
        <dbReference type="Proteomes" id="UP000321947"/>
    </source>
</evidence>
<organism evidence="2 4">
    <name type="scientific">Cucumis melo var. makuwa</name>
    <name type="common">Oriental melon</name>
    <dbReference type="NCBI Taxonomy" id="1194695"/>
    <lineage>
        <taxon>Eukaryota</taxon>
        <taxon>Viridiplantae</taxon>
        <taxon>Streptophyta</taxon>
        <taxon>Embryophyta</taxon>
        <taxon>Tracheophyta</taxon>
        <taxon>Spermatophyta</taxon>
        <taxon>Magnoliopsida</taxon>
        <taxon>eudicotyledons</taxon>
        <taxon>Gunneridae</taxon>
        <taxon>Pentapetalae</taxon>
        <taxon>rosids</taxon>
        <taxon>fabids</taxon>
        <taxon>Cucurbitales</taxon>
        <taxon>Cucurbitaceae</taxon>
        <taxon>Benincaseae</taxon>
        <taxon>Cucumis</taxon>
    </lineage>
</organism>
<gene>
    <name evidence="3" type="ORF">E5676_scaffold108G001430</name>
    <name evidence="2" type="ORF">E6C27_scaffold44G004400</name>
</gene>
<evidence type="ECO:0000313" key="4">
    <source>
        <dbReference type="Proteomes" id="UP000321393"/>
    </source>
</evidence>
<feature type="region of interest" description="Disordered" evidence="1">
    <location>
        <begin position="64"/>
        <end position="91"/>
    </location>
</feature>
<protein>
    <recommendedName>
        <fullName evidence="6">CACTA en-spm transposon protein</fullName>
    </recommendedName>
</protein>
<dbReference type="EMBL" id="SSTE01015921">
    <property type="protein sequence ID" value="KAA0042918.1"/>
    <property type="molecule type" value="Genomic_DNA"/>
</dbReference>
<comment type="caution">
    <text evidence="2">The sequence shown here is derived from an EMBL/GenBank/DDBJ whole genome shotgun (WGS) entry which is preliminary data.</text>
</comment>
<dbReference type="Proteomes" id="UP000321947">
    <property type="component" value="Unassembled WGS sequence"/>
</dbReference>
<evidence type="ECO:0000313" key="2">
    <source>
        <dbReference type="EMBL" id="KAA0042918.1"/>
    </source>
</evidence>
<dbReference type="EMBL" id="SSTD01013924">
    <property type="protein sequence ID" value="TYK05318.1"/>
    <property type="molecule type" value="Genomic_DNA"/>
</dbReference>
<name>A0A5A7TJE4_CUCMM</name>